<dbReference type="Pfam" id="PF13458">
    <property type="entry name" value="Peripla_BP_6"/>
    <property type="match status" value="1"/>
</dbReference>
<evidence type="ECO:0000256" key="1">
    <source>
        <dbReference type="ARBA" id="ARBA00010062"/>
    </source>
</evidence>
<gene>
    <name evidence="6" type="ORF">ETD96_01830</name>
</gene>
<comment type="similarity">
    <text evidence="1">Belongs to the leucine-binding protein family.</text>
</comment>
<feature type="domain" description="Leucine-binding protein" evidence="5">
    <location>
        <begin position="67"/>
        <end position="421"/>
    </location>
</feature>
<dbReference type="EMBL" id="VCKZ01000005">
    <property type="protein sequence ID" value="TMR42181.1"/>
    <property type="molecule type" value="Genomic_DNA"/>
</dbReference>
<accession>A0A5S4HBQ9</accession>
<dbReference type="OrthoDB" id="7337537at2"/>
<dbReference type="PRINTS" id="PR00337">
    <property type="entry name" value="LEUILEVALBP"/>
</dbReference>
<dbReference type="InterPro" id="IPR000709">
    <property type="entry name" value="Leu_Ile_Val-bd"/>
</dbReference>
<proteinExistence type="inferred from homology"/>
<keyword evidence="3" id="KW-0732">Signal</keyword>
<protein>
    <submittedName>
        <fullName evidence="6">ABC transporter substrate-binding protein</fullName>
    </submittedName>
</protein>
<comment type="caution">
    <text evidence="6">The sequence shown here is derived from an EMBL/GenBank/DDBJ whole genome shotgun (WGS) entry which is preliminary data.</text>
</comment>
<evidence type="ECO:0000256" key="4">
    <source>
        <dbReference type="ARBA" id="ARBA00022970"/>
    </source>
</evidence>
<name>A0A5S4HBQ9_9ACTN</name>
<dbReference type="InterPro" id="IPR028081">
    <property type="entry name" value="Leu-bd"/>
</dbReference>
<sequence length="431" mass="45422">MSEKVRPIDTAARAFIASNVTEPRSDNRNILAEVHMRRSVVTVAAGLAALAVTATGCSGKAAGDKPEIQIGLISPMSGPFAVLGISQQNSLTIEIERINKAGGLDGSQLKLVTRDSGLDPGKAVQAANEMAGNDAVKLVIGPSLTAFYDAAKGTYEKSGKLNCQPAVSTGSFADLKYGFRSQDPFDLDGRMVVSWLKQEGVTSLGLVYEGDDTGKNTDALMKKLLPEAGIEYLGWQVSRADDQSHRAYVEKFGDAGAIMISSSVGGAKTMAAAAQAGYKGKIVGAGSGMQNISFIEAAGDAAKGAVFPAALYEYPTRKSRSEWMPGYRTHTEAIEQKYGKNVGPKSGAQSPKGAAITADCLFAFEQAVKSTKSTDAAKLAAAIEALDVPADKTPSGNAIKPGPSHEFYHQVHLYQWNKDGKGWYTTEISPS</sequence>
<reference evidence="6 7" key="1">
    <citation type="submission" date="2019-05" db="EMBL/GenBank/DDBJ databases">
        <title>Draft genome sequence of Actinomadura geliboluensis A8036.</title>
        <authorList>
            <person name="Saricaoglu S."/>
            <person name="Isik K."/>
        </authorList>
    </citation>
    <scope>NUCLEOTIDE SEQUENCE [LARGE SCALE GENOMIC DNA]</scope>
    <source>
        <strain evidence="6 7">A8036</strain>
    </source>
</reference>
<evidence type="ECO:0000259" key="5">
    <source>
        <dbReference type="Pfam" id="PF13458"/>
    </source>
</evidence>
<keyword evidence="7" id="KW-1185">Reference proteome</keyword>
<dbReference type="Proteomes" id="UP000305238">
    <property type="component" value="Unassembled WGS sequence"/>
</dbReference>
<organism evidence="6 7">
    <name type="scientific">Actinomadura geliboluensis</name>
    <dbReference type="NCBI Taxonomy" id="882440"/>
    <lineage>
        <taxon>Bacteria</taxon>
        <taxon>Bacillati</taxon>
        <taxon>Actinomycetota</taxon>
        <taxon>Actinomycetes</taxon>
        <taxon>Streptosporangiales</taxon>
        <taxon>Thermomonosporaceae</taxon>
        <taxon>Actinomadura</taxon>
    </lineage>
</organism>
<keyword evidence="4" id="KW-0029">Amino-acid transport</keyword>
<dbReference type="SUPFAM" id="SSF53822">
    <property type="entry name" value="Periplasmic binding protein-like I"/>
    <property type="match status" value="1"/>
</dbReference>
<dbReference type="InterPro" id="IPR051010">
    <property type="entry name" value="BCAA_transport"/>
</dbReference>
<evidence type="ECO:0000256" key="2">
    <source>
        <dbReference type="ARBA" id="ARBA00022448"/>
    </source>
</evidence>
<keyword evidence="2" id="KW-0813">Transport</keyword>
<dbReference type="Gene3D" id="3.40.50.2300">
    <property type="match status" value="2"/>
</dbReference>
<dbReference type="InterPro" id="IPR028082">
    <property type="entry name" value="Peripla_BP_I"/>
</dbReference>
<dbReference type="PANTHER" id="PTHR30483">
    <property type="entry name" value="LEUCINE-SPECIFIC-BINDING PROTEIN"/>
    <property type="match status" value="1"/>
</dbReference>
<dbReference type="GO" id="GO:0006865">
    <property type="term" value="P:amino acid transport"/>
    <property type="evidence" value="ECO:0007669"/>
    <property type="project" value="UniProtKB-KW"/>
</dbReference>
<evidence type="ECO:0000256" key="3">
    <source>
        <dbReference type="ARBA" id="ARBA00022729"/>
    </source>
</evidence>
<evidence type="ECO:0000313" key="7">
    <source>
        <dbReference type="Proteomes" id="UP000305238"/>
    </source>
</evidence>
<evidence type="ECO:0000313" key="6">
    <source>
        <dbReference type="EMBL" id="TMR42181.1"/>
    </source>
</evidence>
<dbReference type="AlphaFoldDB" id="A0A5S4HBQ9"/>